<organism evidence="2 3">
    <name type="scientific">Candidatus Methanoperedens nitratireducens</name>
    <dbReference type="NCBI Taxonomy" id="1392998"/>
    <lineage>
        <taxon>Archaea</taxon>
        <taxon>Methanobacteriati</taxon>
        <taxon>Methanobacteriota</taxon>
        <taxon>Stenosarchaea group</taxon>
        <taxon>Methanomicrobia</taxon>
        <taxon>Methanosarcinales</taxon>
        <taxon>ANME-2 cluster</taxon>
        <taxon>Candidatus Methanoperedentaceae</taxon>
        <taxon>Candidatus Methanoperedens</taxon>
    </lineage>
</organism>
<dbReference type="RefSeq" id="WP_048088374.1">
    <property type="nucleotide sequence ID" value="NZ_JMIY01000001.1"/>
</dbReference>
<dbReference type="EMBL" id="JMIY01000001">
    <property type="protein sequence ID" value="KCZ73156.1"/>
    <property type="molecule type" value="Genomic_DNA"/>
</dbReference>
<dbReference type="AlphaFoldDB" id="A0A062V222"/>
<proteinExistence type="predicted"/>
<keyword evidence="3" id="KW-1185">Reference proteome</keyword>
<feature type="region of interest" description="Disordered" evidence="1">
    <location>
        <begin position="1"/>
        <end position="55"/>
    </location>
</feature>
<dbReference type="OrthoDB" id="386886at2157"/>
<dbReference type="InterPro" id="IPR008969">
    <property type="entry name" value="CarboxyPept-like_regulatory"/>
</dbReference>
<dbReference type="Gene3D" id="2.60.40.1120">
    <property type="entry name" value="Carboxypeptidase-like, regulatory domain"/>
    <property type="match status" value="1"/>
</dbReference>
<evidence type="ECO:0000256" key="1">
    <source>
        <dbReference type="SAM" id="MobiDB-lite"/>
    </source>
</evidence>
<dbReference type="PATRIC" id="fig|1392998.3.peg.583"/>
<reference evidence="2 3" key="1">
    <citation type="journal article" date="2013" name="Nature">
        <title>Anaerobic oxidation of methane coupled to nitrate reduction in a novel archaeal lineage.</title>
        <authorList>
            <person name="Haroon M.F."/>
            <person name="Hu S."/>
            <person name="Shi Y."/>
            <person name="Imelfort M."/>
            <person name="Keller J."/>
            <person name="Hugenholtz P."/>
            <person name="Yuan Z."/>
            <person name="Tyson G.W."/>
        </authorList>
    </citation>
    <scope>NUCLEOTIDE SEQUENCE [LARGE SCALE GENOMIC DNA]</scope>
    <source>
        <strain evidence="2 3">ANME-2d</strain>
    </source>
</reference>
<name>A0A062V222_9EURY</name>
<accession>A0A062V222</accession>
<comment type="caution">
    <text evidence="2">The sequence shown here is derived from an EMBL/GenBank/DDBJ whole genome shotgun (WGS) entry which is preliminary data.</text>
</comment>
<dbReference type="Proteomes" id="UP000027153">
    <property type="component" value="Unassembled WGS sequence"/>
</dbReference>
<feature type="compositionally biased region" description="Pro residues" evidence="1">
    <location>
        <begin position="10"/>
        <end position="55"/>
    </location>
</feature>
<sequence length="138" mass="14298">MNDNTINGNPEPPTPEPTPTPMPPPIPTPIPTPGPPPIPTPSPTGPTAPAFIPTPAPAPTANLTFIVTDNVTNLPIQGATVSVENVKINTDRTGTAVFTNIARRSHKYTVSKAGYRQVSGVVNVTGDITVPVKLVPGK</sequence>
<dbReference type="SUPFAM" id="SSF49464">
    <property type="entry name" value="Carboxypeptidase regulatory domain-like"/>
    <property type="match status" value="1"/>
</dbReference>
<evidence type="ECO:0008006" key="4">
    <source>
        <dbReference type="Google" id="ProtNLM"/>
    </source>
</evidence>
<gene>
    <name evidence="2" type="ORF">ANME2D_00215</name>
</gene>
<evidence type="ECO:0000313" key="3">
    <source>
        <dbReference type="Proteomes" id="UP000027153"/>
    </source>
</evidence>
<evidence type="ECO:0000313" key="2">
    <source>
        <dbReference type="EMBL" id="KCZ73156.1"/>
    </source>
</evidence>
<protein>
    <recommendedName>
        <fullName evidence="4">PEGA domain-containing protein</fullName>
    </recommendedName>
</protein>